<protein>
    <submittedName>
        <fullName evidence="1">Uncharacterized protein</fullName>
    </submittedName>
</protein>
<evidence type="ECO:0000313" key="1">
    <source>
        <dbReference type="EMBL" id="ESA22741.1"/>
    </source>
</evidence>
<proteinExistence type="predicted"/>
<reference evidence="1" key="1">
    <citation type="submission" date="2013-07" db="EMBL/GenBank/DDBJ databases">
        <title>The genome of an arbuscular mycorrhizal fungus provides insights into the evolution of the oldest plant symbiosis.</title>
        <authorList>
            <consortium name="DOE Joint Genome Institute"/>
            <person name="Tisserant E."/>
            <person name="Malbreil M."/>
            <person name="Kuo A."/>
            <person name="Kohler A."/>
            <person name="Symeonidi A."/>
            <person name="Balestrini R."/>
            <person name="Charron P."/>
            <person name="Duensing N."/>
            <person name="Frei-dit-Frey N."/>
            <person name="Gianinazzi-Pearson V."/>
            <person name="Gilbert B."/>
            <person name="Handa Y."/>
            <person name="Hijri M."/>
            <person name="Kaul R."/>
            <person name="Kawaguchi M."/>
            <person name="Krajinski F."/>
            <person name="Lammers P."/>
            <person name="Lapierre D."/>
            <person name="Masclaux F.G."/>
            <person name="Murat C."/>
            <person name="Morin E."/>
            <person name="Ndikumana S."/>
            <person name="Pagni M."/>
            <person name="Petitpierre D."/>
            <person name="Requena N."/>
            <person name="Rosikiewicz P."/>
            <person name="Riley R."/>
            <person name="Saito K."/>
            <person name="San Clemente H."/>
            <person name="Shapiro H."/>
            <person name="van Tuinen D."/>
            <person name="Becard G."/>
            <person name="Bonfante P."/>
            <person name="Paszkowski U."/>
            <person name="Shachar-Hill Y."/>
            <person name="Young J.P."/>
            <person name="Sanders I.R."/>
            <person name="Henrissat B."/>
            <person name="Rensing S.A."/>
            <person name="Grigoriev I.V."/>
            <person name="Corradi N."/>
            <person name="Roux C."/>
            <person name="Martin F."/>
        </authorList>
    </citation>
    <scope>NUCLEOTIDE SEQUENCE</scope>
    <source>
        <strain evidence="1">DAOM 197198</strain>
    </source>
</reference>
<dbReference type="AlphaFoldDB" id="U9V4C1"/>
<sequence>MYSPLLSYHSVALPKTLNGITKKRNLTDFTNYVEKRVIGWVKISVVVSNKL</sequence>
<dbReference type="HOGENOM" id="CLU_3107510_0_0_1"/>
<gene>
    <name evidence="1" type="ORF">GLOINDRAFT_16129</name>
</gene>
<name>U9V4C1_RHIID</name>
<accession>U9V4C1</accession>
<organism evidence="1">
    <name type="scientific">Rhizophagus irregularis (strain DAOM 181602 / DAOM 197198 / MUCL 43194)</name>
    <name type="common">Arbuscular mycorrhizal fungus</name>
    <name type="synonym">Glomus intraradices</name>
    <dbReference type="NCBI Taxonomy" id="747089"/>
    <lineage>
        <taxon>Eukaryota</taxon>
        <taxon>Fungi</taxon>
        <taxon>Fungi incertae sedis</taxon>
        <taxon>Mucoromycota</taxon>
        <taxon>Glomeromycotina</taxon>
        <taxon>Glomeromycetes</taxon>
        <taxon>Glomerales</taxon>
        <taxon>Glomeraceae</taxon>
        <taxon>Rhizophagus</taxon>
    </lineage>
</organism>
<dbReference type="EMBL" id="KI275328">
    <property type="protein sequence ID" value="ESA22741.1"/>
    <property type="molecule type" value="Genomic_DNA"/>
</dbReference>